<gene>
    <name evidence="1" type="ORF">CKF48_16310</name>
</gene>
<keyword evidence="2" id="KW-1185">Reference proteome</keyword>
<dbReference type="KEGG" id="bko:CKF48_16310"/>
<evidence type="ECO:0008006" key="3">
    <source>
        <dbReference type="Google" id="ProtNLM"/>
    </source>
</evidence>
<evidence type="ECO:0000313" key="1">
    <source>
        <dbReference type="EMBL" id="ASV68709.1"/>
    </source>
</evidence>
<dbReference type="InterPro" id="IPR021338">
    <property type="entry name" value="DUF2953"/>
</dbReference>
<sequence>MVWFIIIAGLILLFLLLILVILFSKLSITVHFYHYDKQSHLSIKLKFWKWLKYTIDIPLMEVDPQNAEIKIKEEKTASGGETKEDSKNITAEDLLNSFKDMDELLKHVVSLYHIIRHFMSKVIVRQLRWHTVIGVGNAAVTGVLTGGFWSVKGSIIGVLSHYMKLKTRPDIAISPQFQFAVAQTSFICMIQFRIGHAMLAGFKLIKFWKGGKAHFKTSQLSVLSGDKPKTY</sequence>
<dbReference type="Proteomes" id="UP000215137">
    <property type="component" value="Chromosome"/>
</dbReference>
<dbReference type="RefSeq" id="WP_095372278.1">
    <property type="nucleotide sequence ID" value="NZ_CP022983.1"/>
</dbReference>
<organism evidence="1 2">
    <name type="scientific">Cytobacillus kochii</name>
    <dbReference type="NCBI Taxonomy" id="859143"/>
    <lineage>
        <taxon>Bacteria</taxon>
        <taxon>Bacillati</taxon>
        <taxon>Bacillota</taxon>
        <taxon>Bacilli</taxon>
        <taxon>Bacillales</taxon>
        <taxon>Bacillaceae</taxon>
        <taxon>Cytobacillus</taxon>
    </lineage>
</organism>
<name>A0A248TKQ5_9BACI</name>
<dbReference type="OrthoDB" id="1683589at2"/>
<dbReference type="AlphaFoldDB" id="A0A248TKQ5"/>
<proteinExistence type="predicted"/>
<protein>
    <recommendedName>
        <fullName evidence="3">DUF2953 domain-containing protein</fullName>
    </recommendedName>
</protein>
<dbReference type="EMBL" id="CP022983">
    <property type="protein sequence ID" value="ASV68709.1"/>
    <property type="molecule type" value="Genomic_DNA"/>
</dbReference>
<accession>A0A248TKQ5</accession>
<dbReference type="Pfam" id="PF11167">
    <property type="entry name" value="DUF2953"/>
    <property type="match status" value="1"/>
</dbReference>
<reference evidence="1 2" key="1">
    <citation type="submission" date="2017-08" db="EMBL/GenBank/DDBJ databases">
        <title>Complete Genome Sequence of Bacillus kochii Oregon-R-modENCODE STRAIN BDGP4, isolated from Drosophila melanogaster gut.</title>
        <authorList>
            <person name="Wan K.H."/>
            <person name="Yu C."/>
            <person name="Park S."/>
            <person name="Hammonds A.S."/>
            <person name="Booth B.W."/>
            <person name="Celniker S.E."/>
        </authorList>
    </citation>
    <scope>NUCLEOTIDE SEQUENCE [LARGE SCALE GENOMIC DNA]</scope>
    <source>
        <strain evidence="1 2">BDGP4</strain>
    </source>
</reference>
<evidence type="ECO:0000313" key="2">
    <source>
        <dbReference type="Proteomes" id="UP000215137"/>
    </source>
</evidence>